<evidence type="ECO:0000313" key="7">
    <source>
        <dbReference type="EMBL" id="KUE77837.1"/>
    </source>
</evidence>
<dbReference type="EMBL" id="JXXK01000001">
    <property type="protein sequence ID" value="KJF41319.1"/>
    <property type="molecule type" value="Genomic_DNA"/>
</dbReference>
<protein>
    <submittedName>
        <fullName evidence="8">FAD-dependent oxidoreductase</fullName>
    </submittedName>
    <submittedName>
        <fullName evidence="6">Glucose-inhibited division protein A</fullName>
    </submittedName>
</protein>
<gene>
    <name evidence="7" type="ORF">ASJ35_00685</name>
    <name evidence="8" type="ORF">FYJ76_02420</name>
    <name evidence="9" type="ORF">GMD59_09145</name>
    <name evidence="6" type="ORF">TQ39_00370</name>
</gene>
<dbReference type="GO" id="GO:0046872">
    <property type="term" value="F:metal ion binding"/>
    <property type="evidence" value="ECO:0007669"/>
    <property type="project" value="UniProtKB-KW"/>
</dbReference>
<evidence type="ECO:0000256" key="3">
    <source>
        <dbReference type="ARBA" id="ARBA00023002"/>
    </source>
</evidence>
<keyword evidence="1" id="KW-0004">4Fe-4S</keyword>
<dbReference type="PRINTS" id="PR00411">
    <property type="entry name" value="PNDRDTASEI"/>
</dbReference>
<name>A0A0D8J3J3_9FIRM</name>
<dbReference type="Proteomes" id="UP000053433">
    <property type="component" value="Unassembled WGS sequence"/>
</dbReference>
<evidence type="ECO:0000313" key="10">
    <source>
        <dbReference type="Proteomes" id="UP000032483"/>
    </source>
</evidence>
<keyword evidence="3" id="KW-0560">Oxidoreductase</keyword>
<evidence type="ECO:0000256" key="4">
    <source>
        <dbReference type="ARBA" id="ARBA00023004"/>
    </source>
</evidence>
<dbReference type="InterPro" id="IPR036188">
    <property type="entry name" value="FAD/NAD-bd_sf"/>
</dbReference>
<dbReference type="GeneID" id="42855091"/>
<evidence type="ECO:0000313" key="11">
    <source>
        <dbReference type="Proteomes" id="UP000053433"/>
    </source>
</evidence>
<evidence type="ECO:0000256" key="2">
    <source>
        <dbReference type="ARBA" id="ARBA00022723"/>
    </source>
</evidence>
<organism evidence="6 10">
    <name type="scientific">Ruthenibacterium lactatiformans</name>
    <dbReference type="NCBI Taxonomy" id="1550024"/>
    <lineage>
        <taxon>Bacteria</taxon>
        <taxon>Bacillati</taxon>
        <taxon>Bacillota</taxon>
        <taxon>Clostridia</taxon>
        <taxon>Eubacteriales</taxon>
        <taxon>Oscillospiraceae</taxon>
        <taxon>Ruthenibacterium</taxon>
    </lineage>
</organism>
<evidence type="ECO:0000313" key="6">
    <source>
        <dbReference type="EMBL" id="KJF41319.1"/>
    </source>
</evidence>
<dbReference type="EMBL" id="VUNJ01000002">
    <property type="protein sequence ID" value="MST90801.1"/>
    <property type="molecule type" value="Genomic_DNA"/>
</dbReference>
<dbReference type="Proteomes" id="UP000472755">
    <property type="component" value="Unassembled WGS sequence"/>
</dbReference>
<keyword evidence="4" id="KW-0408">Iron</keyword>
<dbReference type="Proteomes" id="UP000032483">
    <property type="component" value="Unassembled WGS sequence"/>
</dbReference>
<reference evidence="6" key="1">
    <citation type="submission" date="2015-02" db="EMBL/GenBank/DDBJ databases">
        <title>A novel member of the family Ruminococcaceae isolated from human feces.</title>
        <authorList>
            <person name="Shkoporov A.N."/>
            <person name="Chaplin A.V."/>
            <person name="Motuzova O.V."/>
            <person name="Kafarskaia L.I."/>
            <person name="Khokhlova E.V."/>
            <person name="Efimov B.A."/>
        </authorList>
    </citation>
    <scope>NUCLEOTIDE SEQUENCE [LARGE SCALE GENOMIC DNA]</scope>
    <source>
        <strain evidence="6">585-1</strain>
    </source>
</reference>
<evidence type="ECO:0000313" key="12">
    <source>
        <dbReference type="Proteomes" id="UP000431913"/>
    </source>
</evidence>
<proteinExistence type="predicted"/>
<dbReference type="PATRIC" id="fig|1550024.3.peg.82"/>
<evidence type="ECO:0000313" key="13">
    <source>
        <dbReference type="Proteomes" id="UP000472755"/>
    </source>
</evidence>
<dbReference type="RefSeq" id="WP_009325655.1">
    <property type="nucleotide sequence ID" value="NZ_CAOJUJ010000002.1"/>
</dbReference>
<dbReference type="InterPro" id="IPR039650">
    <property type="entry name" value="HdrA-like"/>
</dbReference>
<reference evidence="9 13" key="3">
    <citation type="journal article" date="2019" name="Nat. Med.">
        <title>A library of human gut bacterial isolates paired with longitudinal multiomics data enables mechanistic microbiome research.</title>
        <authorList>
            <person name="Poyet M."/>
            <person name="Groussin M."/>
            <person name="Gibbons S.M."/>
            <person name="Avila-Pacheco J."/>
            <person name="Jiang X."/>
            <person name="Kearney S.M."/>
            <person name="Perrotta A.R."/>
            <person name="Berdy B."/>
            <person name="Zhao S."/>
            <person name="Lieberman T.D."/>
            <person name="Swanson P.K."/>
            <person name="Smith M."/>
            <person name="Roesemann S."/>
            <person name="Alexander J.E."/>
            <person name="Rich S.A."/>
            <person name="Livny J."/>
            <person name="Vlamakis H."/>
            <person name="Clish C."/>
            <person name="Bullock K."/>
            <person name="Deik A."/>
            <person name="Scott J."/>
            <person name="Pierce K.A."/>
            <person name="Xavier R.J."/>
            <person name="Alm E.J."/>
        </authorList>
    </citation>
    <scope>NUCLEOTIDE SEQUENCE [LARGE SCALE GENOMIC DNA]</scope>
    <source>
        <strain evidence="9 13">BIOML-A4</strain>
    </source>
</reference>
<keyword evidence="2" id="KW-0479">Metal-binding</keyword>
<evidence type="ECO:0000313" key="8">
    <source>
        <dbReference type="EMBL" id="MST90801.1"/>
    </source>
</evidence>
<dbReference type="AlphaFoldDB" id="A0A0D8J3J3"/>
<evidence type="ECO:0000256" key="1">
    <source>
        <dbReference type="ARBA" id="ARBA00022485"/>
    </source>
</evidence>
<dbReference type="Pfam" id="PF12831">
    <property type="entry name" value="FAD_oxidored"/>
    <property type="match status" value="1"/>
</dbReference>
<dbReference type="Proteomes" id="UP000431913">
    <property type="component" value="Unassembled WGS sequence"/>
</dbReference>
<reference evidence="8 12" key="4">
    <citation type="submission" date="2019-08" db="EMBL/GenBank/DDBJ databases">
        <title>In-depth cultivation of the pig gut microbiome towards novel bacterial diversity and tailored functional studies.</title>
        <authorList>
            <person name="Wylensek D."/>
            <person name="Hitch T.C.A."/>
            <person name="Clavel T."/>
        </authorList>
    </citation>
    <scope>NUCLEOTIDE SEQUENCE [LARGE SCALE GENOMIC DNA]</scope>
    <source>
        <strain evidence="8 12">WCA3-601-WT-6J</strain>
    </source>
</reference>
<dbReference type="SUPFAM" id="SSF51905">
    <property type="entry name" value="FAD/NAD(P)-binding domain"/>
    <property type="match status" value="1"/>
</dbReference>
<keyword evidence="10" id="KW-1185">Reference proteome</keyword>
<dbReference type="EMBL" id="WMZU01000012">
    <property type="protein sequence ID" value="MTS27452.1"/>
    <property type="molecule type" value="Genomic_DNA"/>
</dbReference>
<dbReference type="Gene3D" id="3.50.50.60">
    <property type="entry name" value="FAD/NAD(P)-binding domain"/>
    <property type="match status" value="1"/>
</dbReference>
<dbReference type="EMBL" id="LMUA01000001">
    <property type="protein sequence ID" value="KUE77837.1"/>
    <property type="molecule type" value="Genomic_DNA"/>
</dbReference>
<dbReference type="PANTHER" id="PTHR43498">
    <property type="entry name" value="FERREDOXIN:COB-COM HETERODISULFIDE REDUCTASE SUBUNIT A"/>
    <property type="match status" value="1"/>
</dbReference>
<accession>A0A0D8J3J3</accession>
<accession>A0A0W7TVK0</accession>
<sequence length="452" mass="49121">MKQLEFDVAVIGGGPAGTVAAIASARRGAKTILVEQNGYLGGALTACGTGPQMTYHAGDVQVVRGIPQEMEEEMIRRGFSTGHIPDAVGFCSSTTAFDPEGMKIVWEDMAREAGVTLMYHTVFTGCTVENGVIRTARLYTKGGFYELSAKVFVDASADADVATSAGVTSVYGREEDNLAQPMTMNFHVYGVDREKVCDFVLNNLDDMARYTPRNLRELRHYDISGAFSRIQAAKDAGEFHIDRDTVLCFETNTDGEYVVNMTRIAKHSAVDPFDLTEAEIEGRKQVQETLRFLKKYIPGFENCHLAFSGPNIGIRESRKVDGVYKLTAEDLTDNVMFPDAIAMGGYPIDVHSPDGGNTVHKFLKPGSWYSVPYRSLVTPGVENLIVAGRCLSATHVACSAVRVTPVLMGIAQAAGTAAAQSAHTDMPANKLDTNALREQLKADGVFLEEYKP</sequence>
<keyword evidence="5" id="KW-0411">Iron-sulfur</keyword>
<comment type="caution">
    <text evidence="6">The sequence shown here is derived from an EMBL/GenBank/DDBJ whole genome shotgun (WGS) entry which is preliminary data.</text>
</comment>
<dbReference type="GO" id="GO:0051539">
    <property type="term" value="F:4 iron, 4 sulfur cluster binding"/>
    <property type="evidence" value="ECO:0007669"/>
    <property type="project" value="UniProtKB-KW"/>
</dbReference>
<dbReference type="PANTHER" id="PTHR43498:SF1">
    <property type="entry name" value="COB--COM HETERODISULFIDE REDUCTASE IRON-SULFUR SUBUNIT A"/>
    <property type="match status" value="1"/>
</dbReference>
<dbReference type="GO" id="GO:0016491">
    <property type="term" value="F:oxidoreductase activity"/>
    <property type="evidence" value="ECO:0007669"/>
    <property type="project" value="UniProtKB-KW"/>
</dbReference>
<evidence type="ECO:0000313" key="9">
    <source>
        <dbReference type="EMBL" id="MTS27452.1"/>
    </source>
</evidence>
<evidence type="ECO:0000256" key="5">
    <source>
        <dbReference type="ARBA" id="ARBA00023014"/>
    </source>
</evidence>
<reference evidence="7 11" key="2">
    <citation type="submission" date="2015-10" db="EMBL/GenBank/DDBJ databases">
        <title>A novel member of the family Ruminococcaceae isolated from human faeces.</title>
        <authorList>
            <person name="Shkoporov A.N."/>
            <person name="Chaplin A.V."/>
            <person name="Motuzova O.V."/>
            <person name="Kafarskaia L.I."/>
            <person name="Efimov B.A."/>
        </authorList>
    </citation>
    <scope>NUCLEOTIDE SEQUENCE [LARGE SCALE GENOMIC DNA]</scope>
    <source>
        <strain evidence="7 11">668</strain>
    </source>
</reference>